<dbReference type="Pfam" id="PF00535">
    <property type="entry name" value="Glycos_transf_2"/>
    <property type="match status" value="1"/>
</dbReference>
<dbReference type="InterPro" id="IPR001173">
    <property type="entry name" value="Glyco_trans_2-like"/>
</dbReference>
<dbReference type="RefSeq" id="WP_207689058.1">
    <property type="nucleotide sequence ID" value="NZ_CP061799.1"/>
</dbReference>
<keyword evidence="1" id="KW-0472">Membrane</keyword>
<dbReference type="AlphaFoldDB" id="A0A975BDE6"/>
<evidence type="ECO:0000259" key="2">
    <source>
        <dbReference type="Pfam" id="PF00535"/>
    </source>
</evidence>
<feature type="domain" description="Glycosyltransferase 2-like" evidence="2">
    <location>
        <begin position="16"/>
        <end position="164"/>
    </location>
</feature>
<organism evidence="3 4">
    <name type="scientific">Desulfonema limicola</name>
    <dbReference type="NCBI Taxonomy" id="45656"/>
    <lineage>
        <taxon>Bacteria</taxon>
        <taxon>Pseudomonadati</taxon>
        <taxon>Thermodesulfobacteriota</taxon>
        <taxon>Desulfobacteria</taxon>
        <taxon>Desulfobacterales</taxon>
        <taxon>Desulfococcaceae</taxon>
        <taxon>Desulfonema</taxon>
    </lineage>
</organism>
<name>A0A975BDE6_9BACT</name>
<gene>
    <name evidence="3" type="ORF">dnl_56490</name>
</gene>
<keyword evidence="1" id="KW-0812">Transmembrane</keyword>
<protein>
    <submittedName>
        <fullName evidence="3">Glycosyltransferase II domain-containing protein</fullName>
    </submittedName>
</protein>
<evidence type="ECO:0000313" key="3">
    <source>
        <dbReference type="EMBL" id="QTA83253.1"/>
    </source>
</evidence>
<feature type="transmembrane region" description="Helical" evidence="1">
    <location>
        <begin position="158"/>
        <end position="177"/>
    </location>
</feature>
<keyword evidence="1" id="KW-1133">Transmembrane helix</keyword>
<evidence type="ECO:0000313" key="4">
    <source>
        <dbReference type="Proteomes" id="UP000663720"/>
    </source>
</evidence>
<dbReference type="Proteomes" id="UP000663720">
    <property type="component" value="Chromosome"/>
</dbReference>
<accession>A0A975BDE6</accession>
<sequence length="285" mass="33436">MKIKKKLKQKKDILFICINYYNEDDTQKFVYDLIKQKKSNLLHIIIVDNNGNEVSDHRLHNLSKMDSRIQVFNPVDNLGYFGGAAWALKKYLFQSNIPEWIIISNTDISFENTDFILNLLAMYPKEIEAIIAPSIISAKSGMDQNPYMTKRPNKIRMLFRKFIFMYRYTSFIYTYLYTTKLKILSKIERKNSKATSKRIYAPHGSFIIFNKMYFESGGSLNYEPFLFGEEVFIAETARSLGLHVKYEPLLSVLHQEHATTGKKNIMIRYQREASSYCADTFFFSK</sequence>
<keyword evidence="4" id="KW-1185">Reference proteome</keyword>
<evidence type="ECO:0000256" key="1">
    <source>
        <dbReference type="SAM" id="Phobius"/>
    </source>
</evidence>
<dbReference type="SUPFAM" id="SSF53448">
    <property type="entry name" value="Nucleotide-diphospho-sugar transferases"/>
    <property type="match status" value="1"/>
</dbReference>
<dbReference type="EMBL" id="CP061799">
    <property type="protein sequence ID" value="QTA83253.1"/>
    <property type="molecule type" value="Genomic_DNA"/>
</dbReference>
<dbReference type="Gene3D" id="3.90.550.10">
    <property type="entry name" value="Spore Coat Polysaccharide Biosynthesis Protein SpsA, Chain A"/>
    <property type="match status" value="1"/>
</dbReference>
<reference evidence="3" key="1">
    <citation type="journal article" date="2021" name="Microb. Physiol.">
        <title>Proteogenomic Insights into the Physiology of Marine, Sulfate-Reducing, Filamentous Desulfonema limicola and Desulfonema magnum.</title>
        <authorList>
            <person name="Schnaars V."/>
            <person name="Wohlbrand L."/>
            <person name="Scheve S."/>
            <person name="Hinrichs C."/>
            <person name="Reinhardt R."/>
            <person name="Rabus R."/>
        </authorList>
    </citation>
    <scope>NUCLEOTIDE SEQUENCE</scope>
    <source>
        <strain evidence="3">5ac10</strain>
    </source>
</reference>
<dbReference type="KEGG" id="dli:dnl_56490"/>
<proteinExistence type="predicted"/>
<dbReference type="InterPro" id="IPR029044">
    <property type="entry name" value="Nucleotide-diphossugar_trans"/>
</dbReference>